<dbReference type="Pfam" id="PF07731">
    <property type="entry name" value="Cu-oxidase_2"/>
    <property type="match status" value="1"/>
</dbReference>
<dbReference type="SUPFAM" id="SSF49503">
    <property type="entry name" value="Cupredoxins"/>
    <property type="match status" value="3"/>
</dbReference>
<feature type="region of interest" description="Disordered" evidence="4">
    <location>
        <begin position="565"/>
        <end position="584"/>
    </location>
</feature>
<dbReference type="InterPro" id="IPR033138">
    <property type="entry name" value="Cu_oxidase_CS"/>
</dbReference>
<dbReference type="CDD" id="cd13896">
    <property type="entry name" value="CuRO_3_CopA"/>
    <property type="match status" value="1"/>
</dbReference>
<dbReference type="GO" id="GO:0005507">
    <property type="term" value="F:copper ion binding"/>
    <property type="evidence" value="ECO:0007669"/>
    <property type="project" value="InterPro"/>
</dbReference>
<feature type="chain" id="PRO_5040738545" evidence="5">
    <location>
        <begin position="24"/>
        <end position="801"/>
    </location>
</feature>
<gene>
    <name evidence="9" type="ORF">GJQ55_00640</name>
</gene>
<keyword evidence="1" id="KW-0479">Metal-binding</keyword>
<evidence type="ECO:0000256" key="1">
    <source>
        <dbReference type="ARBA" id="ARBA00022723"/>
    </source>
</evidence>
<dbReference type="Gene3D" id="2.60.40.420">
    <property type="entry name" value="Cupredoxins - blue copper proteins"/>
    <property type="match status" value="3"/>
</dbReference>
<evidence type="ECO:0000259" key="8">
    <source>
        <dbReference type="Pfam" id="PF07732"/>
    </source>
</evidence>
<dbReference type="InterPro" id="IPR011707">
    <property type="entry name" value="Cu-oxidase-like_N"/>
</dbReference>
<dbReference type="InterPro" id="IPR001117">
    <property type="entry name" value="Cu-oxidase_2nd"/>
</dbReference>
<dbReference type="InterPro" id="IPR008972">
    <property type="entry name" value="Cupredoxin"/>
</dbReference>
<dbReference type="RefSeq" id="WP_228345582.1">
    <property type="nucleotide sequence ID" value="NZ_CP046056.1"/>
</dbReference>
<evidence type="ECO:0000256" key="5">
    <source>
        <dbReference type="SAM" id="SignalP"/>
    </source>
</evidence>
<name>A0A9X7YMK4_9GAMM</name>
<dbReference type="GO" id="GO:0016491">
    <property type="term" value="F:oxidoreductase activity"/>
    <property type="evidence" value="ECO:0007669"/>
    <property type="project" value="UniProtKB-KW"/>
</dbReference>
<feature type="region of interest" description="Disordered" evidence="4">
    <location>
        <begin position="379"/>
        <end position="416"/>
    </location>
</feature>
<dbReference type="InterPro" id="IPR002355">
    <property type="entry name" value="Cu_oxidase_Cu_BS"/>
</dbReference>
<dbReference type="PANTHER" id="PTHR11709:SF394">
    <property type="entry name" value="FI03373P-RELATED"/>
    <property type="match status" value="1"/>
</dbReference>
<dbReference type="InterPro" id="IPR006376">
    <property type="entry name" value="Cu-R_CopA"/>
</dbReference>
<evidence type="ECO:0000313" key="9">
    <source>
        <dbReference type="EMBL" id="QQD23068.1"/>
    </source>
</evidence>
<reference evidence="9 10" key="1">
    <citation type="submission" date="2019-11" db="EMBL/GenBank/DDBJ databases">
        <title>Venatorbacter sp. nov. a predator of Campylobacter and other Gram-negative bacteria.</title>
        <authorList>
            <person name="Saeedi A."/>
            <person name="Cummings N.J."/>
            <person name="Connerton I.F."/>
            <person name="Connerton P.L."/>
        </authorList>
    </citation>
    <scope>NUCLEOTIDE SEQUENCE [LARGE SCALE GENOMIC DNA]</scope>
    <source>
        <strain evidence="9">XL5</strain>
    </source>
</reference>
<sequence>MTRLFVRLPLLLAGLLMFMQVQAGTPAKVREYHLHIAEQPVNITGKALPRITVNGQFPAPTLEFEEGEEAVIHVHNDLKNQDTSVHWHGLLLPGYMDGVPGFNGFPGIPPGTHFEYRFTLRQHGTYWYHAHSRSQEQDGLYGAFIVHPAGQQPVATHERSERDYVVMLSDFHDLPGEQIMKNLKKTAEYYQDQRETLADVWRQIQHDGLLSTLRERADWNQMRMLRTDLADVTGYTFLVNGQPAASPWHGEFRPGDTVRLRFINAAAMSFFDVRIPGLDMVVVSADGQPVKPVTVQEFRIGTAETYDVLIRPRNDRYALEAESIDRSGFALALLSNGKEPAAPIAEPQARPRALLTMADMGHEEHSGHDMATMNHAAHNDHHHDEHAHHRMAAKQDEHAGHHPHQGHDIPVSGWADAATPDGHKMLQYHDLQSLLPQPDQRPPARDLVINLGGSMERYIWTLNGKKFTEAEPWQLQFGERVRLTFVNNSMMAHPMHLHGMFMQLENGADAALLPNKHTIIVPPGQTVSALLTANEPGEWAIHCHLLYHMSSGMMNKVVVAQVSEENPTEHADHHHGHHQKPVTSAAPLINPSPAHGREHGNQIFHSTLADLGLYQNEHHDDSWQGEIESRIGTDENRLFIKAHGHQEAGHDANYDALLLYSRMHSEFWDIQLGIGYQERELLQQEAAIIGVHGLAPGFIETDLHLWLHPDRQAITLEAERDLLLTQRWITQPYVDAEYVLNNERDELRNGLSELRIGLETRYEISKRIRPFVDIAWTHEHEASNTKAEQQWQAGLGLTLLF</sequence>
<feature type="domain" description="Plastocyanin-like" evidence="8">
    <location>
        <begin position="38"/>
        <end position="149"/>
    </location>
</feature>
<dbReference type="GO" id="GO:0009279">
    <property type="term" value="C:cell outer membrane"/>
    <property type="evidence" value="ECO:0007669"/>
    <property type="project" value="InterPro"/>
</dbReference>
<dbReference type="Pfam" id="PF00394">
    <property type="entry name" value="Cu-oxidase"/>
    <property type="match status" value="1"/>
</dbReference>
<dbReference type="PANTHER" id="PTHR11709">
    <property type="entry name" value="MULTI-COPPER OXIDASE"/>
    <property type="match status" value="1"/>
</dbReference>
<dbReference type="CDD" id="cd13874">
    <property type="entry name" value="CuRO_2_CopA"/>
    <property type="match status" value="1"/>
</dbReference>
<feature type="domain" description="Plastocyanin-like" evidence="7">
    <location>
        <begin position="441"/>
        <end position="560"/>
    </location>
</feature>
<keyword evidence="5" id="KW-0732">Signal</keyword>
<evidence type="ECO:0000256" key="4">
    <source>
        <dbReference type="SAM" id="MobiDB-lite"/>
    </source>
</evidence>
<dbReference type="PROSITE" id="PS00080">
    <property type="entry name" value="MULTICOPPER_OXIDASE2"/>
    <property type="match status" value="1"/>
</dbReference>
<dbReference type="InterPro" id="IPR045087">
    <property type="entry name" value="Cu-oxidase_fam"/>
</dbReference>
<dbReference type="InterPro" id="IPR034279">
    <property type="entry name" value="CuRO_3_CopA"/>
</dbReference>
<feature type="compositionally biased region" description="Basic and acidic residues" evidence="4">
    <location>
        <begin position="379"/>
        <end position="400"/>
    </location>
</feature>
<dbReference type="Proteomes" id="UP000596074">
    <property type="component" value="Chromosome"/>
</dbReference>
<dbReference type="Pfam" id="PF07732">
    <property type="entry name" value="Cu-oxidase_3"/>
    <property type="match status" value="1"/>
</dbReference>
<dbReference type="PROSITE" id="PS00079">
    <property type="entry name" value="MULTICOPPER_OXIDASE1"/>
    <property type="match status" value="1"/>
</dbReference>
<proteinExistence type="predicted"/>
<keyword evidence="10" id="KW-1185">Reference proteome</keyword>
<organism evidence="9 10">
    <name type="scientific">Venatoribacter cucullus</name>
    <dbReference type="NCBI Taxonomy" id="2661630"/>
    <lineage>
        <taxon>Bacteria</taxon>
        <taxon>Pseudomonadati</taxon>
        <taxon>Pseudomonadota</taxon>
        <taxon>Gammaproteobacteria</taxon>
        <taxon>Oceanospirillales</taxon>
        <taxon>Oceanospirillaceae</taxon>
        <taxon>Venatoribacter</taxon>
    </lineage>
</organism>
<dbReference type="InterPro" id="IPR007939">
    <property type="entry name" value="Cu-R_B_prcur"/>
</dbReference>
<dbReference type="EMBL" id="CP046056">
    <property type="protein sequence ID" value="QQD23068.1"/>
    <property type="molecule type" value="Genomic_DNA"/>
</dbReference>
<dbReference type="InterPro" id="IPR034282">
    <property type="entry name" value="CuRO_2_CopA"/>
</dbReference>
<evidence type="ECO:0000256" key="3">
    <source>
        <dbReference type="ARBA" id="ARBA00023008"/>
    </source>
</evidence>
<evidence type="ECO:0000259" key="7">
    <source>
        <dbReference type="Pfam" id="PF07731"/>
    </source>
</evidence>
<dbReference type="Pfam" id="PF05275">
    <property type="entry name" value="CopB"/>
    <property type="match status" value="1"/>
</dbReference>
<protein>
    <submittedName>
        <fullName evidence="9">Copper resistance system multicopper oxidase</fullName>
    </submittedName>
</protein>
<dbReference type="KEGG" id="vcw:GJQ55_00640"/>
<dbReference type="GO" id="GO:0042597">
    <property type="term" value="C:periplasmic space"/>
    <property type="evidence" value="ECO:0007669"/>
    <property type="project" value="InterPro"/>
</dbReference>
<evidence type="ECO:0000313" key="10">
    <source>
        <dbReference type="Proteomes" id="UP000596074"/>
    </source>
</evidence>
<dbReference type="GO" id="GO:0006878">
    <property type="term" value="P:intracellular copper ion homeostasis"/>
    <property type="evidence" value="ECO:0007669"/>
    <property type="project" value="InterPro"/>
</dbReference>
<accession>A0A9X7YMK4</accession>
<keyword evidence="2" id="KW-0560">Oxidoreductase</keyword>
<evidence type="ECO:0000259" key="6">
    <source>
        <dbReference type="Pfam" id="PF00394"/>
    </source>
</evidence>
<keyword evidence="3" id="KW-0186">Copper</keyword>
<feature type="signal peptide" evidence="5">
    <location>
        <begin position="1"/>
        <end position="23"/>
    </location>
</feature>
<feature type="domain" description="Plastocyanin-like" evidence="6">
    <location>
        <begin position="196"/>
        <end position="321"/>
    </location>
</feature>
<dbReference type="AlphaFoldDB" id="A0A9X7YMK4"/>
<evidence type="ECO:0000256" key="2">
    <source>
        <dbReference type="ARBA" id="ARBA00023002"/>
    </source>
</evidence>
<dbReference type="InterPro" id="IPR011706">
    <property type="entry name" value="Cu-oxidase_C"/>
</dbReference>
<dbReference type="NCBIfam" id="TIGR01480">
    <property type="entry name" value="copper_res_A"/>
    <property type="match status" value="1"/>
</dbReference>